<organism evidence="1 2">
    <name type="scientific">turkey adenovirus 5</name>
    <dbReference type="NCBI Taxonomy" id="1408258"/>
    <lineage>
        <taxon>Viruses</taxon>
        <taxon>Varidnaviria</taxon>
        <taxon>Bamfordvirae</taxon>
        <taxon>Preplasmiviricota</taxon>
        <taxon>Polisuviricotina</taxon>
        <taxon>Pharingeaviricetes</taxon>
        <taxon>Rowavirales</taxon>
        <taxon>Adenoviridae</taxon>
        <taxon>Aviadenovirus</taxon>
        <taxon>Aviadenovirus gallopavoquintum</taxon>
        <taxon>Turkey aviadenovirus D</taxon>
    </lineage>
</organism>
<keyword evidence="2" id="KW-1185">Reference proteome</keyword>
<accession>U5NHQ0</accession>
<dbReference type="EMBL" id="KF477313">
    <property type="protein sequence ID" value="AGX93356.1"/>
    <property type="molecule type" value="Genomic_DNA"/>
</dbReference>
<evidence type="ECO:0000313" key="2">
    <source>
        <dbReference type="Proteomes" id="UP000120888"/>
    </source>
</evidence>
<dbReference type="RefSeq" id="YP_008719875.1">
    <property type="nucleotide sequence ID" value="NC_022613.1"/>
</dbReference>
<name>U5NHQ0_9ADEN</name>
<sequence>MILVTYLEALPGLGVEYISVKFSERCFLVVDGDFARAVRGEDRRCSSAVRASGQKSGGPQIETGYRRSYCGYRFFLSFCLLAGVPKMFFLHIRVTLMSPDLSVFHNVKSSVIGVWRALTEDVFYRDGVDCLFRLEYLDGEYVASAFLPTEEAHWFLMKKVVAAVRSRVWGKFECTEVARGLSAISAVRNTWCPSEYRVARYFVKIGAFEFLCPCLHECT</sequence>
<protein>
    <submittedName>
        <fullName evidence="1">ORF16</fullName>
    </submittedName>
</protein>
<dbReference type="Proteomes" id="UP000120888">
    <property type="component" value="Segment"/>
</dbReference>
<dbReference type="OrthoDB" id="34268at10239"/>
<dbReference type="KEGG" id="vg:17401039"/>
<reference evidence="1 2" key="1">
    <citation type="journal article" date="2014" name="J. Gen. Virol.">
        <title>Whole-genome sequences of two turkey adenovirus types reveal the existence of two unknown lineages that merit the establishment of novel species within the genus Aviadenovirus.</title>
        <authorList>
            <person name="Marek A."/>
            <person name="Ballmann M.Z."/>
            <person name="Kosiol C."/>
            <person name="Harrach B."/>
            <person name="Schlotterer C."/>
            <person name="Hess M."/>
        </authorList>
    </citation>
    <scope>NUCLEOTIDE SEQUENCE [LARGE SCALE GENOMIC DNA]</scope>
    <source>
        <strain evidence="1">1277BT</strain>
    </source>
</reference>
<dbReference type="GeneID" id="17401039"/>
<evidence type="ECO:0000313" key="1">
    <source>
        <dbReference type="EMBL" id="AGX93356.1"/>
    </source>
</evidence>
<proteinExistence type="predicted"/>